<evidence type="ECO:0000313" key="2">
    <source>
        <dbReference type="EMBL" id="MDM8156418.1"/>
    </source>
</evidence>
<evidence type="ECO:0000313" key="3">
    <source>
        <dbReference type="Proteomes" id="UP001529340"/>
    </source>
</evidence>
<reference evidence="2 3" key="3">
    <citation type="submission" date="2023-06" db="EMBL/GenBank/DDBJ databases">
        <authorList>
            <person name="Zeman M."/>
            <person name="Kubasova T."/>
            <person name="Jahodarova E."/>
            <person name="Nykrynova M."/>
            <person name="Rychlik I."/>
        </authorList>
    </citation>
    <scope>NUCLEOTIDE SEQUENCE [LARGE SCALE GENOMIC DNA]</scope>
    <source>
        <strain evidence="2 3">ET39</strain>
    </source>
</reference>
<dbReference type="SUPFAM" id="SSF63817">
    <property type="entry name" value="Sortase"/>
    <property type="match status" value="1"/>
</dbReference>
<dbReference type="CDD" id="cd05826">
    <property type="entry name" value="Sortase_B"/>
    <property type="match status" value="1"/>
</dbReference>
<name>A0ABT7UBR4_9FIRM</name>
<feature type="transmembrane region" description="Helical" evidence="1">
    <location>
        <begin position="9"/>
        <end position="30"/>
    </location>
</feature>
<reference evidence="2 3" key="2">
    <citation type="submission" date="2023-06" db="EMBL/GenBank/DDBJ databases">
        <title>Identification and characterization of horizontal gene transfer across gut microbiota members of farm animals based on homology search.</title>
        <authorList>
            <person name="Schwarzerova J."/>
            <person name="Nykrynova M."/>
            <person name="Jureckova K."/>
            <person name="Cejkova D."/>
            <person name="Rychlik I."/>
        </authorList>
    </citation>
    <scope>NUCLEOTIDE SEQUENCE [LARGE SCALE GENOMIC DNA]</scope>
    <source>
        <strain evidence="2 3">ET39</strain>
    </source>
</reference>
<proteinExistence type="predicted"/>
<dbReference type="NCBIfam" id="TIGR03064">
    <property type="entry name" value="sortase_srtB"/>
    <property type="match status" value="1"/>
</dbReference>
<accession>A0ABT7UBR4</accession>
<protein>
    <submittedName>
        <fullName evidence="2">Class B sortase</fullName>
        <ecNumber evidence="2">3.4.22.71</ecNumber>
    </submittedName>
</protein>
<dbReference type="Proteomes" id="UP001529340">
    <property type="component" value="Unassembled WGS sequence"/>
</dbReference>
<comment type="caution">
    <text evidence="2">The sequence shown here is derived from an EMBL/GenBank/DDBJ whole genome shotgun (WGS) entry which is preliminary data.</text>
</comment>
<dbReference type="EMBL" id="JAUDCG010000006">
    <property type="protein sequence ID" value="MDM8156418.1"/>
    <property type="molecule type" value="Genomic_DNA"/>
</dbReference>
<reference evidence="3" key="1">
    <citation type="submission" date="2023-06" db="EMBL/GenBank/DDBJ databases">
        <title>Identification and characterization of horizontal gene transfer across gut microbiota members of farm animals based on homology search.</title>
        <authorList>
            <person name="Zeman M."/>
            <person name="Kubasova T."/>
            <person name="Jahodarova E."/>
            <person name="Nykrynova M."/>
            <person name="Rychlik I."/>
        </authorList>
    </citation>
    <scope>NUCLEOTIDE SEQUENCE [LARGE SCALE GENOMIC DNA]</scope>
    <source>
        <strain evidence="3">ET39</strain>
    </source>
</reference>
<dbReference type="GO" id="GO:0016787">
    <property type="term" value="F:hydrolase activity"/>
    <property type="evidence" value="ECO:0007669"/>
    <property type="project" value="UniProtKB-KW"/>
</dbReference>
<keyword evidence="1" id="KW-1133">Transmembrane helix</keyword>
<evidence type="ECO:0000256" key="1">
    <source>
        <dbReference type="SAM" id="Phobius"/>
    </source>
</evidence>
<dbReference type="InterPro" id="IPR023365">
    <property type="entry name" value="Sortase_dom-sf"/>
</dbReference>
<keyword evidence="1" id="KW-0472">Membrane</keyword>
<keyword evidence="3" id="KW-1185">Reference proteome</keyword>
<keyword evidence="2" id="KW-0378">Hydrolase</keyword>
<dbReference type="Gene3D" id="2.40.260.10">
    <property type="entry name" value="Sortase"/>
    <property type="match status" value="1"/>
</dbReference>
<dbReference type="EC" id="3.4.22.71" evidence="2"/>
<sequence>MNKKRRKNWIYNIAIVFFLGIMVFSLWNLVPLLMQEHADNETQKEMEQMVEKVEEETQIVTLDPDWEALQAANPQIIGWIYVPDTVINYPIVQGSDNDYYLDHSSLGEANTIGSIFLDANASADLSDFHSIIYGHSVLNSSAMLTQVAQFADADFFEAHPYLYILTPQQTYRCDILALTKTTSDSALYQTWFGDDAQRESYLQLIYSQALHSREVEDLQTQDSIVMLSTCDLDYGLDSEYRILLHARLVPWEGTITYEQ</sequence>
<dbReference type="RefSeq" id="WP_289606889.1">
    <property type="nucleotide sequence ID" value="NZ_JAUDCG010000006.1"/>
</dbReference>
<gene>
    <name evidence="2" type="primary">srtB</name>
    <name evidence="2" type="ORF">QUV96_02055</name>
</gene>
<dbReference type="InterPro" id="IPR009835">
    <property type="entry name" value="SrtB"/>
</dbReference>
<organism evidence="2 3">
    <name type="scientific">Amedibacillus dolichus</name>
    <dbReference type="NCBI Taxonomy" id="31971"/>
    <lineage>
        <taxon>Bacteria</taxon>
        <taxon>Bacillati</taxon>
        <taxon>Bacillota</taxon>
        <taxon>Erysipelotrichia</taxon>
        <taxon>Erysipelotrichales</taxon>
        <taxon>Erysipelotrichaceae</taxon>
        <taxon>Amedibacillus</taxon>
    </lineage>
</organism>
<keyword evidence="1" id="KW-0812">Transmembrane</keyword>